<comment type="similarity">
    <text evidence="1">Belongs to the peptidase C40 family.</text>
</comment>
<keyword evidence="7" id="KW-1185">Reference proteome</keyword>
<evidence type="ECO:0000313" key="6">
    <source>
        <dbReference type="EMBL" id="MBT0772969.1"/>
    </source>
</evidence>
<dbReference type="SUPFAM" id="SSF54001">
    <property type="entry name" value="Cysteine proteinases"/>
    <property type="match status" value="1"/>
</dbReference>
<comment type="caution">
    <text evidence="6">The sequence shown here is derived from an EMBL/GenBank/DDBJ whole genome shotgun (WGS) entry which is preliminary data.</text>
</comment>
<evidence type="ECO:0000256" key="4">
    <source>
        <dbReference type="ARBA" id="ARBA00022807"/>
    </source>
</evidence>
<keyword evidence="4" id="KW-0788">Thiol protease</keyword>
<evidence type="ECO:0000259" key="5">
    <source>
        <dbReference type="PROSITE" id="PS51935"/>
    </source>
</evidence>
<dbReference type="InterPro" id="IPR038765">
    <property type="entry name" value="Papain-like_cys_pep_sf"/>
</dbReference>
<evidence type="ECO:0000313" key="7">
    <source>
        <dbReference type="Proteomes" id="UP001197247"/>
    </source>
</evidence>
<reference evidence="6 7" key="1">
    <citation type="submission" date="2021-05" db="EMBL/GenBank/DDBJ databases">
        <title>Kineosporia and Streptomyces sp. nov. two new marine actinobacteria isolated from Coral.</title>
        <authorList>
            <person name="Buangrab K."/>
            <person name="Sutthacheep M."/>
            <person name="Yeemin T."/>
            <person name="Harunari E."/>
            <person name="Igarashi Y."/>
            <person name="Kanchanasin P."/>
            <person name="Tanasupawat S."/>
            <person name="Phongsopitanun W."/>
        </authorList>
    </citation>
    <scope>NUCLEOTIDE SEQUENCE [LARGE SCALE GENOMIC DNA]</scope>
    <source>
        <strain evidence="6 7">J2-2</strain>
    </source>
</reference>
<name>A0ABS5TPD3_9ACTN</name>
<dbReference type="Pfam" id="PF00877">
    <property type="entry name" value="NLPC_P60"/>
    <property type="match status" value="1"/>
</dbReference>
<dbReference type="PROSITE" id="PS51935">
    <property type="entry name" value="NLPC_P60"/>
    <property type="match status" value="1"/>
</dbReference>
<dbReference type="EMBL" id="JAHBAY010000014">
    <property type="protein sequence ID" value="MBT0772969.1"/>
    <property type="molecule type" value="Genomic_DNA"/>
</dbReference>
<proteinExistence type="inferred from homology"/>
<evidence type="ECO:0000256" key="1">
    <source>
        <dbReference type="ARBA" id="ARBA00007074"/>
    </source>
</evidence>
<dbReference type="Proteomes" id="UP001197247">
    <property type="component" value="Unassembled WGS sequence"/>
</dbReference>
<dbReference type="InterPro" id="IPR000064">
    <property type="entry name" value="NLP_P60_dom"/>
</dbReference>
<dbReference type="InterPro" id="IPR051202">
    <property type="entry name" value="Peptidase_C40"/>
</dbReference>
<protein>
    <submittedName>
        <fullName evidence="6">C40 family peptidase</fullName>
    </submittedName>
</protein>
<keyword evidence="2" id="KW-0645">Protease</keyword>
<sequence length="335" mass="35105">MTLMVQAVVATVGDAPSALAAGLFDSTGTICGTGDAAQKRRREIVDLAGEFDVEQRANAATIVRIGRRLAVPMRGWLVAVATAIQESSLRNVDHGDAVGPDSRGLFQQRAAWGPEEDRTAPAAAARMFYTGGQAGQPGLLDVKGWQRMPLTEAAQAVQRSSKATAYAEHEDEAAALVLLTVLGTRPSGTITLPADLCTTSLGPGDVVGAAIAYARRQLGQPYLWGGDGPDAGERGFDCSGLTAAAYEAAGITLPRTAQQQYDHGPRVPLDRLQPGDLVFFGAGSTTISHVGIYLGNHQMIDAPHTGAAVRIEDHRWDNLIAATRPTGITTITVGS</sequence>
<dbReference type="PANTHER" id="PTHR47053">
    <property type="entry name" value="MUREIN DD-ENDOPEPTIDASE MEPH-RELATED"/>
    <property type="match status" value="1"/>
</dbReference>
<dbReference type="Gene3D" id="3.90.1720.10">
    <property type="entry name" value="endopeptidase domain like (from Nostoc punctiforme)"/>
    <property type="match status" value="1"/>
</dbReference>
<feature type="domain" description="NlpC/P60" evidence="5">
    <location>
        <begin position="204"/>
        <end position="327"/>
    </location>
</feature>
<gene>
    <name evidence="6" type="ORF">KIH74_28760</name>
</gene>
<dbReference type="PANTHER" id="PTHR47053:SF1">
    <property type="entry name" value="MUREIN DD-ENDOPEPTIDASE MEPH-RELATED"/>
    <property type="match status" value="1"/>
</dbReference>
<keyword evidence="3" id="KW-0378">Hydrolase</keyword>
<organism evidence="6 7">
    <name type="scientific">Kineosporia corallincola</name>
    <dbReference type="NCBI Taxonomy" id="2835133"/>
    <lineage>
        <taxon>Bacteria</taxon>
        <taxon>Bacillati</taxon>
        <taxon>Actinomycetota</taxon>
        <taxon>Actinomycetes</taxon>
        <taxon>Kineosporiales</taxon>
        <taxon>Kineosporiaceae</taxon>
        <taxon>Kineosporia</taxon>
    </lineage>
</organism>
<accession>A0ABS5TPD3</accession>
<evidence type="ECO:0000256" key="3">
    <source>
        <dbReference type="ARBA" id="ARBA00022801"/>
    </source>
</evidence>
<evidence type="ECO:0000256" key="2">
    <source>
        <dbReference type="ARBA" id="ARBA00022670"/>
    </source>
</evidence>